<evidence type="ECO:0000313" key="2">
    <source>
        <dbReference type="EMBL" id="GLD67467.1"/>
    </source>
</evidence>
<evidence type="ECO:0000313" key="3">
    <source>
        <dbReference type="Proteomes" id="UP001279410"/>
    </source>
</evidence>
<name>A0AAD3N6B5_LATJO</name>
<reference evidence="1" key="1">
    <citation type="submission" date="2022-08" db="EMBL/GenBank/DDBJ databases">
        <title>Genome sequencing of akame (Lates japonicus).</title>
        <authorList>
            <person name="Hashiguchi Y."/>
            <person name="Takahashi H."/>
        </authorList>
    </citation>
    <scope>NUCLEOTIDE SEQUENCE</scope>
    <source>
        <strain evidence="1">Kochi</strain>
    </source>
</reference>
<gene>
    <name evidence="1" type="ORF">AKAME5_001878300</name>
    <name evidence="2" type="ORF">AKAME5_001881200</name>
</gene>
<comment type="caution">
    <text evidence="1">The sequence shown here is derived from an EMBL/GenBank/DDBJ whole genome shotgun (WGS) entry which is preliminary data.</text>
</comment>
<protein>
    <submittedName>
        <fullName evidence="1">Zinc finger CW-type PWWP domain protein 2</fullName>
    </submittedName>
</protein>
<organism evidence="1 3">
    <name type="scientific">Lates japonicus</name>
    <name type="common">Japanese lates</name>
    <dbReference type="NCBI Taxonomy" id="270547"/>
    <lineage>
        <taxon>Eukaryota</taxon>
        <taxon>Metazoa</taxon>
        <taxon>Chordata</taxon>
        <taxon>Craniata</taxon>
        <taxon>Vertebrata</taxon>
        <taxon>Euteleostomi</taxon>
        <taxon>Actinopterygii</taxon>
        <taxon>Neopterygii</taxon>
        <taxon>Teleostei</taxon>
        <taxon>Neoteleostei</taxon>
        <taxon>Acanthomorphata</taxon>
        <taxon>Carangaria</taxon>
        <taxon>Carangaria incertae sedis</taxon>
        <taxon>Centropomidae</taxon>
        <taxon>Lates</taxon>
    </lineage>
</organism>
<dbReference type="EMBL" id="BRZM01000111">
    <property type="protein sequence ID" value="GLD67438.1"/>
    <property type="molecule type" value="Genomic_DNA"/>
</dbReference>
<accession>A0AAD3N6B5</accession>
<dbReference type="EMBL" id="BRZM01000112">
    <property type="protein sequence ID" value="GLD67467.1"/>
    <property type="molecule type" value="Genomic_DNA"/>
</dbReference>
<evidence type="ECO:0000313" key="1">
    <source>
        <dbReference type="EMBL" id="GLD67438.1"/>
    </source>
</evidence>
<dbReference type="AlphaFoldDB" id="A0AAD3N6B5"/>
<proteinExistence type="predicted"/>
<keyword evidence="3" id="KW-1185">Reference proteome</keyword>
<dbReference type="Proteomes" id="UP001279410">
    <property type="component" value="Unassembled WGS sequence"/>
</dbReference>
<sequence>MAVKGAAKISDMTCEEKPEICILKTRELLSKAQLLLRDIEELLDRCTLTSPSDQRQRRTIQQDCEACIEEDGETLVIEGFRFESAASREELRKLSSKAGAGGRQGDT</sequence>